<dbReference type="CDD" id="cd02440">
    <property type="entry name" value="AdoMet_MTases"/>
    <property type="match status" value="1"/>
</dbReference>
<sequence>MDHLQQGWFTESDTWPGAGLSLQIEKVLHKEKSPYQDIMVLQTKSFGKALILDNIIQCTEFDEFTYQEMISFLPLCSHPNPEKVLVVGGGDGGVAREAVKHPKVLSIDVVEIDERVVKLSEQYLPFMACGFKHDKVTLHIEDGFEFMKNNVQQFDVIITDSSDPVGPNESLFQKTYIESLKSSLKPGGIICSQVGSIWIKEDQDTMTRLAKDCSTNFKKVTLATISIPSYPTGNISFILATDNELVNFKIPAYSFTLEELNKYKLKHYSPDIHSASFSIPRFARMAIPDLNC</sequence>
<comment type="similarity">
    <text evidence="1 4">Belongs to the spermidine/spermine synthase family.</text>
</comment>
<dbReference type="Pfam" id="PF17284">
    <property type="entry name" value="Spermine_synt_N"/>
    <property type="match status" value="1"/>
</dbReference>
<organism evidence="6">
    <name type="scientific">Melanaphis sacchari</name>
    <dbReference type="NCBI Taxonomy" id="742174"/>
    <lineage>
        <taxon>Eukaryota</taxon>
        <taxon>Metazoa</taxon>
        <taxon>Ecdysozoa</taxon>
        <taxon>Arthropoda</taxon>
        <taxon>Hexapoda</taxon>
        <taxon>Insecta</taxon>
        <taxon>Pterygota</taxon>
        <taxon>Neoptera</taxon>
        <taxon>Paraneoptera</taxon>
        <taxon>Hemiptera</taxon>
        <taxon>Sternorrhyncha</taxon>
        <taxon>Aphidomorpha</taxon>
        <taxon>Aphidoidea</taxon>
        <taxon>Aphididae</taxon>
        <taxon>Aphidini</taxon>
        <taxon>Melanaphis</taxon>
    </lineage>
</organism>
<dbReference type="InterPro" id="IPR037163">
    <property type="entry name" value="Spermidine_synt_N_sf"/>
</dbReference>
<evidence type="ECO:0000256" key="1">
    <source>
        <dbReference type="ARBA" id="ARBA00007867"/>
    </source>
</evidence>
<evidence type="ECO:0000259" key="5">
    <source>
        <dbReference type="PROSITE" id="PS51006"/>
    </source>
</evidence>
<dbReference type="FunFam" id="3.40.50.150:FF:000013">
    <property type="entry name" value="Spermidine synthase"/>
    <property type="match status" value="1"/>
</dbReference>
<evidence type="ECO:0000256" key="4">
    <source>
        <dbReference type="RuleBase" id="RU003836"/>
    </source>
</evidence>
<dbReference type="GO" id="GO:0008295">
    <property type="term" value="P:spermidine biosynthetic process"/>
    <property type="evidence" value="ECO:0007669"/>
    <property type="project" value="TreeGrafter"/>
</dbReference>
<dbReference type="NCBIfam" id="NF002010">
    <property type="entry name" value="PRK00811.1"/>
    <property type="match status" value="1"/>
</dbReference>
<dbReference type="InterPro" id="IPR035246">
    <property type="entry name" value="Spermidine_synt_N"/>
</dbReference>
<protein>
    <submittedName>
        <fullName evidence="6">Spermidine synthase</fullName>
    </submittedName>
</protein>
<gene>
    <name evidence="6" type="primary">SRM_0</name>
</gene>
<dbReference type="OrthoDB" id="38125at2759"/>
<dbReference type="PROSITE" id="PS51006">
    <property type="entry name" value="PABS_2"/>
    <property type="match status" value="1"/>
</dbReference>
<dbReference type="InterPro" id="IPR030374">
    <property type="entry name" value="PABS"/>
</dbReference>
<dbReference type="GO" id="GO:0005829">
    <property type="term" value="C:cytosol"/>
    <property type="evidence" value="ECO:0007669"/>
    <property type="project" value="TreeGrafter"/>
</dbReference>
<keyword evidence="2 3" id="KW-0808">Transferase</keyword>
<evidence type="ECO:0000313" key="6">
    <source>
        <dbReference type="EMBL" id="MBW14963.1"/>
    </source>
</evidence>
<dbReference type="NCBIfam" id="TIGR00417">
    <property type="entry name" value="speE"/>
    <property type="match status" value="1"/>
</dbReference>
<dbReference type="InterPro" id="IPR001045">
    <property type="entry name" value="Spermi_synthase"/>
</dbReference>
<dbReference type="PROSITE" id="PS01330">
    <property type="entry name" value="PABS_1"/>
    <property type="match status" value="1"/>
</dbReference>
<accession>A0A2H8TLE5</accession>
<feature type="active site" description="Proton acceptor" evidence="3">
    <location>
        <position position="160"/>
    </location>
</feature>
<dbReference type="PANTHER" id="PTHR11558:SF11">
    <property type="entry name" value="SPERMIDINE SYNTHASE"/>
    <property type="match status" value="1"/>
</dbReference>
<dbReference type="InterPro" id="IPR030373">
    <property type="entry name" value="PABS_CS"/>
</dbReference>
<reference evidence="6" key="1">
    <citation type="submission" date="2017-10" db="EMBL/GenBank/DDBJ databases">
        <title>Transcriptome Assembly of Sugarcane Aphid Adults.</title>
        <authorList>
            <person name="Scully E.D."/>
            <person name="Palmer N.A."/>
            <person name="Geib S.M."/>
            <person name="Sarath G."/>
            <person name="Sattler S.E."/>
        </authorList>
    </citation>
    <scope>NUCLEOTIDE SEQUENCE</scope>
    <source>
        <tissue evidence="6">Whole body</tissue>
    </source>
</reference>
<dbReference type="HAMAP" id="MF_00198">
    <property type="entry name" value="Spermidine_synth"/>
    <property type="match status" value="1"/>
</dbReference>
<dbReference type="AlphaFoldDB" id="A0A2H8TLE5"/>
<name>A0A2H8TLE5_9HEMI</name>
<dbReference type="Gene3D" id="3.40.50.150">
    <property type="entry name" value="Vaccinia Virus protein VP39"/>
    <property type="match status" value="1"/>
</dbReference>
<dbReference type="GO" id="GO:0004766">
    <property type="term" value="F:spermidine synthase activity"/>
    <property type="evidence" value="ECO:0007669"/>
    <property type="project" value="TreeGrafter"/>
</dbReference>
<keyword evidence="3" id="KW-0620">Polyamine biosynthesis</keyword>
<evidence type="ECO:0000256" key="3">
    <source>
        <dbReference type="PROSITE-ProRule" id="PRU00354"/>
    </source>
</evidence>
<dbReference type="InterPro" id="IPR029063">
    <property type="entry name" value="SAM-dependent_MTases_sf"/>
</dbReference>
<feature type="domain" description="PABS" evidence="5">
    <location>
        <begin position="6"/>
        <end position="242"/>
    </location>
</feature>
<dbReference type="PANTHER" id="PTHR11558">
    <property type="entry name" value="SPERMIDINE/SPERMINE SYNTHASE"/>
    <property type="match status" value="1"/>
</dbReference>
<dbReference type="SUPFAM" id="SSF53335">
    <property type="entry name" value="S-adenosyl-L-methionine-dependent methyltransferases"/>
    <property type="match status" value="1"/>
</dbReference>
<proteinExistence type="inferred from homology"/>
<evidence type="ECO:0000256" key="2">
    <source>
        <dbReference type="ARBA" id="ARBA00022679"/>
    </source>
</evidence>
<dbReference type="Pfam" id="PF01564">
    <property type="entry name" value="Spermine_synth"/>
    <property type="match status" value="1"/>
</dbReference>
<dbReference type="EMBL" id="GFXV01003158">
    <property type="protein sequence ID" value="MBW14963.1"/>
    <property type="molecule type" value="Transcribed_RNA"/>
</dbReference>
<dbReference type="Gene3D" id="2.30.140.10">
    <property type="entry name" value="Spermidine synthase, tetramerisation domain"/>
    <property type="match status" value="1"/>
</dbReference>